<reference evidence="2" key="1">
    <citation type="submission" date="2022-10" db="EMBL/GenBank/DDBJ databases">
        <title>Tapping the CABI collections for fungal endophytes: first genome assemblies for Collariella, Neodidymelliopsis, Ascochyta clinopodiicola, Didymella pomorum, Didymosphaeria variabile, Neocosmospora piperis and Neocucurbitaria cava.</title>
        <authorList>
            <person name="Hill R."/>
        </authorList>
    </citation>
    <scope>NUCLEOTIDE SEQUENCE</scope>
    <source>
        <strain evidence="2">IMI 355082</strain>
    </source>
</reference>
<feature type="compositionally biased region" description="Polar residues" evidence="1">
    <location>
        <begin position="121"/>
        <end position="130"/>
    </location>
</feature>
<proteinExistence type="predicted"/>
<dbReference type="AlphaFoldDB" id="A0A9W9D338"/>
<feature type="region of interest" description="Disordered" evidence="1">
    <location>
        <begin position="221"/>
        <end position="244"/>
    </location>
</feature>
<dbReference type="OrthoDB" id="5242460at2759"/>
<evidence type="ECO:0000256" key="1">
    <source>
        <dbReference type="SAM" id="MobiDB-lite"/>
    </source>
</evidence>
<feature type="region of interest" description="Disordered" evidence="1">
    <location>
        <begin position="366"/>
        <end position="428"/>
    </location>
</feature>
<dbReference type="Proteomes" id="UP001140453">
    <property type="component" value="Unassembled WGS sequence"/>
</dbReference>
<gene>
    <name evidence="2" type="ORF">N0V93_001950</name>
</gene>
<protein>
    <submittedName>
        <fullName evidence="2">Uncharacterized protein</fullName>
    </submittedName>
</protein>
<feature type="region of interest" description="Disordered" evidence="1">
    <location>
        <begin position="477"/>
        <end position="525"/>
    </location>
</feature>
<feature type="compositionally biased region" description="Basic and acidic residues" evidence="1">
    <location>
        <begin position="511"/>
        <end position="525"/>
    </location>
</feature>
<feature type="compositionally biased region" description="Polar residues" evidence="1">
    <location>
        <begin position="31"/>
        <end position="51"/>
    </location>
</feature>
<feature type="compositionally biased region" description="Polar residues" evidence="1">
    <location>
        <begin position="501"/>
        <end position="510"/>
    </location>
</feature>
<feature type="compositionally biased region" description="Basic and acidic residues" evidence="1">
    <location>
        <begin position="75"/>
        <end position="86"/>
    </location>
</feature>
<comment type="caution">
    <text evidence="2">The sequence shown here is derived from an EMBL/GenBank/DDBJ whole genome shotgun (WGS) entry which is preliminary data.</text>
</comment>
<organism evidence="2 3">
    <name type="scientific">Gnomoniopsis smithogilvyi</name>
    <dbReference type="NCBI Taxonomy" id="1191159"/>
    <lineage>
        <taxon>Eukaryota</taxon>
        <taxon>Fungi</taxon>
        <taxon>Dikarya</taxon>
        <taxon>Ascomycota</taxon>
        <taxon>Pezizomycotina</taxon>
        <taxon>Sordariomycetes</taxon>
        <taxon>Sordariomycetidae</taxon>
        <taxon>Diaporthales</taxon>
        <taxon>Gnomoniaceae</taxon>
        <taxon>Gnomoniopsis</taxon>
    </lineage>
</organism>
<evidence type="ECO:0000313" key="3">
    <source>
        <dbReference type="Proteomes" id="UP001140453"/>
    </source>
</evidence>
<keyword evidence="3" id="KW-1185">Reference proteome</keyword>
<name>A0A9W9D338_9PEZI</name>
<accession>A0A9W9D338</accession>
<evidence type="ECO:0000313" key="2">
    <source>
        <dbReference type="EMBL" id="KAJ4397715.1"/>
    </source>
</evidence>
<dbReference type="EMBL" id="JAPEVB010000001">
    <property type="protein sequence ID" value="KAJ4397715.1"/>
    <property type="molecule type" value="Genomic_DNA"/>
</dbReference>
<sequence>MASWRAASGEDIAHEKQELNEDQAYSHIRSAITSTNSEAPSASTAKQSVTDENPPGGTPKSLHALSQSARLLAGLKDEGHQKEYEKTPTPYPSLASATSDSEKEDENDSEQDKLRGGSRGCATTPQSGNTNISQKYAFNFAGEAYNHNVPYELTNGITIHVGSLAPMTTTLKQRREEVHNDAVPPLIPRTNEFQKGPKTVECVWIGMLPSAATLLRIPSQVSQSGEDASGEGSSKKPARKRVRKTKSVFNMREDEIQPIKFDQNALRVVAKTSGKVTKDTHIYALLHPSHADGLQGFKVGFDDVYYFSKFRDDKTKSFLPRKQATIARIRASTFSNPALAALQSPRSAAGESSNKALNTIAAESPVSSLSTMATPTPPPLNPASQTPEAPTDEVALSILSSSRTTPQHKEKEKAGSISLNKRKAQDPAVDSLMNQKGEARKKARAGGGYVSPCDSEICETVEYHSQDAPAHRAEYNEKSPMEPTTVSLRGPRGQIMGKNSKVAQSTNTNRNGDKGGDEDQNPRISKMESDILAKKIKEMANKLAAKEDVAGLQQVLAMLRCIQNRSGPPKTSALGVYLNVPSSKHILTADCAEQMNQLRALFQGLEGHNDMQDHVLGWIVKGLQMTGQSLRIDILHPYLIAFAELYEAKFPAGQNNRMLRDELVDMICCARDKAEEMLRLAAIERGSNRASLRAEGDCPSHPYYDPNEVFVSQPTIWERPE</sequence>
<feature type="region of interest" description="Disordered" evidence="1">
    <location>
        <begin position="1"/>
        <end position="130"/>
    </location>
</feature>